<feature type="domain" description="HTH araC/xylS-type" evidence="2">
    <location>
        <begin position="154"/>
        <end position="250"/>
    </location>
</feature>
<evidence type="ECO:0000259" key="2">
    <source>
        <dbReference type="PROSITE" id="PS01124"/>
    </source>
</evidence>
<dbReference type="GO" id="GO:0003700">
    <property type="term" value="F:DNA-binding transcription factor activity"/>
    <property type="evidence" value="ECO:0007669"/>
    <property type="project" value="InterPro"/>
</dbReference>
<gene>
    <name evidence="3" type="ORF">FB468_3390</name>
</gene>
<dbReference type="SMART" id="SM00342">
    <property type="entry name" value="HTH_ARAC"/>
    <property type="match status" value="1"/>
</dbReference>
<keyword evidence="4" id="KW-1185">Reference proteome</keyword>
<name>A0A542XYE9_9MICO</name>
<dbReference type="GO" id="GO:0043565">
    <property type="term" value="F:sequence-specific DNA binding"/>
    <property type="evidence" value="ECO:0007669"/>
    <property type="project" value="InterPro"/>
</dbReference>
<dbReference type="EMBL" id="VFON01000002">
    <property type="protein sequence ID" value="TQL40864.1"/>
    <property type="molecule type" value="Genomic_DNA"/>
</dbReference>
<dbReference type="PANTHER" id="PTHR11019:SF199">
    <property type="entry name" value="HTH-TYPE TRANSCRIPTIONAL REGULATOR NIMR"/>
    <property type="match status" value="1"/>
</dbReference>
<comment type="caution">
    <text evidence="3">The sequence shown here is derived from an EMBL/GenBank/DDBJ whole genome shotgun (WGS) entry which is preliminary data.</text>
</comment>
<dbReference type="RefSeq" id="WP_170219805.1">
    <property type="nucleotide sequence ID" value="NZ_BAAAUY010000018.1"/>
</dbReference>
<dbReference type="InterPro" id="IPR014710">
    <property type="entry name" value="RmlC-like_jellyroll"/>
</dbReference>
<dbReference type="Proteomes" id="UP000319094">
    <property type="component" value="Unassembled WGS sequence"/>
</dbReference>
<sequence length="250" mass="27163">MQRPILTPHATGGASPLTTADAEVADLQWWGHDPHSHDAPQLLYAASGSCTVEVEGVEFRADQGTAVWIAAHAEHSARFDDEFVPISVLPAPDRPGPSSACALAIDERLRTLLLRYARVDDFAALGQLIDRIQDAPELAQQEAPLTIPRGRLTGPIAAAFEADPSHDSTLDEWALTLHCSVTSLRRAFLAETGLSFTEWRTRFRVEQAIPLLERGAQVSLVAARVGMTHNGFTNAFRRTLGHTPVAHRAA</sequence>
<keyword evidence="1 3" id="KW-0238">DNA-binding</keyword>
<protein>
    <submittedName>
        <fullName evidence="3">AraC-like DNA-binding protein</fullName>
    </submittedName>
</protein>
<accession>A0A542XYE9</accession>
<dbReference type="Pfam" id="PF12833">
    <property type="entry name" value="HTH_18"/>
    <property type="match status" value="1"/>
</dbReference>
<dbReference type="PANTHER" id="PTHR11019">
    <property type="entry name" value="HTH-TYPE TRANSCRIPTIONAL REGULATOR NIMR"/>
    <property type="match status" value="1"/>
</dbReference>
<dbReference type="AlphaFoldDB" id="A0A542XYE9"/>
<dbReference type="PROSITE" id="PS01124">
    <property type="entry name" value="HTH_ARAC_FAMILY_2"/>
    <property type="match status" value="1"/>
</dbReference>
<dbReference type="InterPro" id="IPR011051">
    <property type="entry name" value="RmlC_Cupin_sf"/>
</dbReference>
<dbReference type="InterPro" id="IPR003313">
    <property type="entry name" value="AraC-bd"/>
</dbReference>
<organism evidence="3 4">
    <name type="scientific">Leucobacter komagatae</name>
    <dbReference type="NCBI Taxonomy" id="55969"/>
    <lineage>
        <taxon>Bacteria</taxon>
        <taxon>Bacillati</taxon>
        <taxon>Actinomycetota</taxon>
        <taxon>Actinomycetes</taxon>
        <taxon>Micrococcales</taxon>
        <taxon>Microbacteriaceae</taxon>
        <taxon>Leucobacter</taxon>
    </lineage>
</organism>
<proteinExistence type="predicted"/>
<dbReference type="SUPFAM" id="SSF51182">
    <property type="entry name" value="RmlC-like cupins"/>
    <property type="match status" value="1"/>
</dbReference>
<evidence type="ECO:0000313" key="3">
    <source>
        <dbReference type="EMBL" id="TQL40864.1"/>
    </source>
</evidence>
<dbReference type="Gene3D" id="1.10.10.60">
    <property type="entry name" value="Homeodomain-like"/>
    <property type="match status" value="1"/>
</dbReference>
<evidence type="ECO:0000256" key="1">
    <source>
        <dbReference type="ARBA" id="ARBA00023125"/>
    </source>
</evidence>
<dbReference type="Pfam" id="PF02311">
    <property type="entry name" value="AraC_binding"/>
    <property type="match status" value="1"/>
</dbReference>
<dbReference type="InterPro" id="IPR018060">
    <property type="entry name" value="HTH_AraC"/>
</dbReference>
<reference evidence="3 4" key="1">
    <citation type="submission" date="2019-06" db="EMBL/GenBank/DDBJ databases">
        <title>Sequencing the genomes of 1000 actinobacteria strains.</title>
        <authorList>
            <person name="Klenk H.-P."/>
        </authorList>
    </citation>
    <scope>NUCLEOTIDE SEQUENCE [LARGE SCALE GENOMIC DNA]</scope>
    <source>
        <strain evidence="3 4">DSM 8803</strain>
    </source>
</reference>
<dbReference type="Gene3D" id="2.60.120.10">
    <property type="entry name" value="Jelly Rolls"/>
    <property type="match status" value="1"/>
</dbReference>
<evidence type="ECO:0000313" key="4">
    <source>
        <dbReference type="Proteomes" id="UP000319094"/>
    </source>
</evidence>